<dbReference type="Proteomes" id="UP000053258">
    <property type="component" value="Unassembled WGS sequence"/>
</dbReference>
<dbReference type="OrthoDB" id="9393176at2759"/>
<feature type="non-terminal residue" evidence="2">
    <location>
        <position position="140"/>
    </location>
</feature>
<name>A0A093QF90_9PASS</name>
<feature type="non-terminal residue" evidence="2">
    <location>
        <position position="1"/>
    </location>
</feature>
<gene>
    <name evidence="2" type="ORF">N305_11116</name>
</gene>
<feature type="compositionally biased region" description="Acidic residues" evidence="1">
    <location>
        <begin position="84"/>
        <end position="99"/>
    </location>
</feature>
<feature type="region of interest" description="Disordered" evidence="1">
    <location>
        <begin position="1"/>
        <end position="26"/>
    </location>
</feature>
<feature type="compositionally biased region" description="Basic and acidic residues" evidence="1">
    <location>
        <begin position="1"/>
        <end position="12"/>
    </location>
</feature>
<dbReference type="AlphaFoldDB" id="A0A093QF90"/>
<proteinExistence type="predicted"/>
<sequence length="140" mass="15263">AASLHMVDHENGAGRPHSQPQHEVERHHHPCCLGQLSGHDFGAVDHDQCPQVAVAQPQQCREDHRVDVLVEQHCPDVSAGLVVAEDEEREEDGSEEDEGGQQLALGARHLDPGRDLPPTPVGKVVQEETGEWHKVLGAPQ</sequence>
<evidence type="ECO:0000256" key="1">
    <source>
        <dbReference type="SAM" id="MobiDB-lite"/>
    </source>
</evidence>
<evidence type="ECO:0000313" key="2">
    <source>
        <dbReference type="EMBL" id="KFW87613.1"/>
    </source>
</evidence>
<feature type="region of interest" description="Disordered" evidence="1">
    <location>
        <begin position="79"/>
        <end position="122"/>
    </location>
</feature>
<evidence type="ECO:0000313" key="3">
    <source>
        <dbReference type="Proteomes" id="UP000053258"/>
    </source>
</evidence>
<accession>A0A093QF90</accession>
<keyword evidence="3" id="KW-1185">Reference proteome</keyword>
<protein>
    <submittedName>
        <fullName evidence="2">Uncharacterized protein</fullName>
    </submittedName>
</protein>
<reference evidence="2 3" key="1">
    <citation type="submission" date="2014-06" db="EMBL/GenBank/DDBJ databases">
        <title>Genome evolution of avian class.</title>
        <authorList>
            <person name="Zhang G."/>
            <person name="Li C."/>
        </authorList>
    </citation>
    <scope>NUCLEOTIDE SEQUENCE [LARGE SCALE GENOMIC DNA]</scope>
    <source>
        <strain evidence="2">BGI_N305</strain>
    </source>
</reference>
<dbReference type="EMBL" id="KL672981">
    <property type="protein sequence ID" value="KFW87613.1"/>
    <property type="molecule type" value="Genomic_DNA"/>
</dbReference>
<organism evidence="2 3">
    <name type="scientific">Manacus vitellinus</name>
    <name type="common">golden-collared manakin</name>
    <dbReference type="NCBI Taxonomy" id="328815"/>
    <lineage>
        <taxon>Eukaryota</taxon>
        <taxon>Metazoa</taxon>
        <taxon>Chordata</taxon>
        <taxon>Craniata</taxon>
        <taxon>Vertebrata</taxon>
        <taxon>Euteleostomi</taxon>
        <taxon>Archelosauria</taxon>
        <taxon>Archosauria</taxon>
        <taxon>Dinosauria</taxon>
        <taxon>Saurischia</taxon>
        <taxon>Theropoda</taxon>
        <taxon>Coelurosauria</taxon>
        <taxon>Aves</taxon>
        <taxon>Neognathae</taxon>
        <taxon>Neoaves</taxon>
        <taxon>Telluraves</taxon>
        <taxon>Australaves</taxon>
        <taxon>Passeriformes</taxon>
        <taxon>Pipridae</taxon>
        <taxon>Manacus</taxon>
    </lineage>
</organism>